<dbReference type="NCBIfam" id="TIGR04183">
    <property type="entry name" value="Por_Secre_tail"/>
    <property type="match status" value="1"/>
</dbReference>
<dbReference type="Proteomes" id="UP000321945">
    <property type="component" value="Unassembled WGS sequence"/>
</dbReference>
<protein>
    <submittedName>
        <fullName evidence="4">T9SS type A sorting domain-containing protein</fullName>
    </submittedName>
</protein>
<sequence length="235" mass="26697">MKTLLYFLAFSLSALSFAQDPQLFDNTWYLQKINIDGVNYQAPQNSEIDFIQLNIYQDVFDTIVCLGLSGYQLTISNTDINVFEFIILPDDPCVLPENNDFENLYYNGFFEWQSTNKTFAYIIEGQGSDLSLVLTSDLGNKAFYGNQPLATPNFSASQFSVHPNPAKNRLYINTTNPTANLKIKILNIEGKLLSTQNTIFEKQVSINVSNLSNGIYFLNIEEDDGRVETKKFIKE</sequence>
<reference evidence="4 5" key="1">
    <citation type="submission" date="2019-08" db="EMBL/GenBank/DDBJ databases">
        <title>Genome of Aequorivita lipolytica Y10-2 (type strain).</title>
        <authorList>
            <person name="Bowman J.P."/>
        </authorList>
    </citation>
    <scope>NUCLEOTIDE SEQUENCE [LARGE SCALE GENOMIC DNA]</scope>
    <source>
        <strain evidence="4 5">Y10-2</strain>
    </source>
</reference>
<dbReference type="RefSeq" id="WP_111813425.1">
    <property type="nucleotide sequence ID" value="NZ_CBCRZQ010000001.1"/>
</dbReference>
<feature type="signal peptide" evidence="2">
    <location>
        <begin position="1"/>
        <end position="18"/>
    </location>
</feature>
<name>A0A5C6YT50_9FLAO</name>
<dbReference type="AlphaFoldDB" id="A0A5C6YT50"/>
<dbReference type="InterPro" id="IPR026444">
    <property type="entry name" value="Secre_tail"/>
</dbReference>
<dbReference type="Pfam" id="PF18962">
    <property type="entry name" value="Por_Secre_tail"/>
    <property type="match status" value="1"/>
</dbReference>
<feature type="chain" id="PRO_5022733089" evidence="2">
    <location>
        <begin position="19"/>
        <end position="235"/>
    </location>
</feature>
<evidence type="ECO:0000256" key="2">
    <source>
        <dbReference type="SAM" id="SignalP"/>
    </source>
</evidence>
<dbReference type="EMBL" id="VORU01000001">
    <property type="protein sequence ID" value="TXD70632.1"/>
    <property type="molecule type" value="Genomic_DNA"/>
</dbReference>
<evidence type="ECO:0000313" key="5">
    <source>
        <dbReference type="Proteomes" id="UP000321945"/>
    </source>
</evidence>
<keyword evidence="5" id="KW-1185">Reference proteome</keyword>
<accession>A0A5C6YT50</accession>
<proteinExistence type="predicted"/>
<comment type="caution">
    <text evidence="4">The sequence shown here is derived from an EMBL/GenBank/DDBJ whole genome shotgun (WGS) entry which is preliminary data.</text>
</comment>
<dbReference type="Gene3D" id="2.60.40.3080">
    <property type="match status" value="1"/>
</dbReference>
<evidence type="ECO:0000259" key="3">
    <source>
        <dbReference type="Pfam" id="PF18962"/>
    </source>
</evidence>
<keyword evidence="1 2" id="KW-0732">Signal</keyword>
<organism evidence="4 5">
    <name type="scientific">Aequorivita lipolytica</name>
    <dbReference type="NCBI Taxonomy" id="153267"/>
    <lineage>
        <taxon>Bacteria</taxon>
        <taxon>Pseudomonadati</taxon>
        <taxon>Bacteroidota</taxon>
        <taxon>Flavobacteriia</taxon>
        <taxon>Flavobacteriales</taxon>
        <taxon>Flavobacteriaceae</taxon>
        <taxon>Aequorivita</taxon>
    </lineage>
</organism>
<feature type="domain" description="Secretion system C-terminal sorting" evidence="3">
    <location>
        <begin position="161"/>
        <end position="233"/>
    </location>
</feature>
<dbReference type="OrthoDB" id="1429691at2"/>
<gene>
    <name evidence="4" type="ORF">ESV24_00630</name>
</gene>
<evidence type="ECO:0000256" key="1">
    <source>
        <dbReference type="ARBA" id="ARBA00022729"/>
    </source>
</evidence>
<evidence type="ECO:0000313" key="4">
    <source>
        <dbReference type="EMBL" id="TXD70632.1"/>
    </source>
</evidence>